<evidence type="ECO:0000313" key="2">
    <source>
        <dbReference type="EMBL" id="SVB33737.1"/>
    </source>
</evidence>
<organism evidence="2">
    <name type="scientific">marine metagenome</name>
    <dbReference type="NCBI Taxonomy" id="408172"/>
    <lineage>
        <taxon>unclassified sequences</taxon>
        <taxon>metagenomes</taxon>
        <taxon>ecological metagenomes</taxon>
    </lineage>
</organism>
<dbReference type="CDD" id="cd00293">
    <property type="entry name" value="USP-like"/>
    <property type="match status" value="1"/>
</dbReference>
<feature type="domain" description="UspA" evidence="1">
    <location>
        <begin position="4"/>
        <end position="133"/>
    </location>
</feature>
<dbReference type="AlphaFoldDB" id="A0A382D7X5"/>
<protein>
    <recommendedName>
        <fullName evidence="1">UspA domain-containing protein</fullName>
    </recommendedName>
</protein>
<dbReference type="InterPro" id="IPR014729">
    <property type="entry name" value="Rossmann-like_a/b/a_fold"/>
</dbReference>
<gene>
    <name evidence="2" type="ORF">METZ01_LOCUS186591</name>
</gene>
<accession>A0A382D7X5</accession>
<dbReference type="SUPFAM" id="SSF52402">
    <property type="entry name" value="Adenine nucleotide alpha hydrolases-like"/>
    <property type="match status" value="1"/>
</dbReference>
<dbReference type="EMBL" id="UINC01037764">
    <property type="protein sequence ID" value="SVB33737.1"/>
    <property type="molecule type" value="Genomic_DNA"/>
</dbReference>
<name>A0A382D7X5_9ZZZZ</name>
<dbReference type="InterPro" id="IPR006016">
    <property type="entry name" value="UspA"/>
</dbReference>
<evidence type="ECO:0000259" key="1">
    <source>
        <dbReference type="Pfam" id="PF00582"/>
    </source>
</evidence>
<dbReference type="Pfam" id="PF00582">
    <property type="entry name" value="Usp"/>
    <property type="match status" value="1"/>
</dbReference>
<proteinExistence type="predicted"/>
<sequence length="136" mass="15065">MIFAVLDGTSADVEVTRTASQIGRHSKLKIVFLYVIEIGRDRPIDQENFEKTVEGEEILSNMEKLAKNFKVKTAGELLQARSRGPAVVAHCNDEEAEMIVIAAPISTRYGEYSIGESLEYILSNATCKVVMCRPSI</sequence>
<dbReference type="Gene3D" id="3.40.50.620">
    <property type="entry name" value="HUPs"/>
    <property type="match status" value="1"/>
</dbReference>
<reference evidence="2" key="1">
    <citation type="submission" date="2018-05" db="EMBL/GenBank/DDBJ databases">
        <authorList>
            <person name="Lanie J.A."/>
            <person name="Ng W.-L."/>
            <person name="Kazmierczak K.M."/>
            <person name="Andrzejewski T.M."/>
            <person name="Davidsen T.M."/>
            <person name="Wayne K.J."/>
            <person name="Tettelin H."/>
            <person name="Glass J.I."/>
            <person name="Rusch D."/>
            <person name="Podicherti R."/>
            <person name="Tsui H.-C.T."/>
            <person name="Winkler M.E."/>
        </authorList>
    </citation>
    <scope>NUCLEOTIDE SEQUENCE</scope>
</reference>